<accession>A0A5B7FKZ2</accession>
<dbReference type="EMBL" id="VSRR010007044">
    <property type="protein sequence ID" value="MPC46095.1"/>
    <property type="molecule type" value="Genomic_DNA"/>
</dbReference>
<protein>
    <submittedName>
        <fullName evidence="2">Uncharacterized protein</fullName>
    </submittedName>
</protein>
<evidence type="ECO:0000256" key="1">
    <source>
        <dbReference type="SAM" id="MobiDB-lite"/>
    </source>
</evidence>
<comment type="caution">
    <text evidence="2">The sequence shown here is derived from an EMBL/GenBank/DDBJ whole genome shotgun (WGS) entry which is preliminary data.</text>
</comment>
<feature type="compositionally biased region" description="Polar residues" evidence="1">
    <location>
        <begin position="32"/>
        <end position="45"/>
    </location>
</feature>
<dbReference type="AlphaFoldDB" id="A0A5B7FKZ2"/>
<dbReference type="Proteomes" id="UP000324222">
    <property type="component" value="Unassembled WGS sequence"/>
</dbReference>
<feature type="region of interest" description="Disordered" evidence="1">
    <location>
        <begin position="1"/>
        <end position="66"/>
    </location>
</feature>
<name>A0A5B7FKZ2_PORTR</name>
<evidence type="ECO:0000313" key="2">
    <source>
        <dbReference type="EMBL" id="MPC46095.1"/>
    </source>
</evidence>
<gene>
    <name evidence="2" type="ORF">E2C01_039804</name>
</gene>
<organism evidence="2 3">
    <name type="scientific">Portunus trituberculatus</name>
    <name type="common">Swimming crab</name>
    <name type="synonym">Neptunus trituberculatus</name>
    <dbReference type="NCBI Taxonomy" id="210409"/>
    <lineage>
        <taxon>Eukaryota</taxon>
        <taxon>Metazoa</taxon>
        <taxon>Ecdysozoa</taxon>
        <taxon>Arthropoda</taxon>
        <taxon>Crustacea</taxon>
        <taxon>Multicrustacea</taxon>
        <taxon>Malacostraca</taxon>
        <taxon>Eumalacostraca</taxon>
        <taxon>Eucarida</taxon>
        <taxon>Decapoda</taxon>
        <taxon>Pleocyemata</taxon>
        <taxon>Brachyura</taxon>
        <taxon>Eubrachyura</taxon>
        <taxon>Portunoidea</taxon>
        <taxon>Portunidae</taxon>
        <taxon>Portuninae</taxon>
        <taxon>Portunus</taxon>
    </lineage>
</organism>
<sequence>MKNQDRRFIPRGQAQGSDAARVISREPPTLPASHQPSPTDGTSEKQPAGGAVREVDSIKLLQTNLS</sequence>
<keyword evidence="3" id="KW-1185">Reference proteome</keyword>
<evidence type="ECO:0000313" key="3">
    <source>
        <dbReference type="Proteomes" id="UP000324222"/>
    </source>
</evidence>
<proteinExistence type="predicted"/>
<reference evidence="2 3" key="1">
    <citation type="submission" date="2019-05" db="EMBL/GenBank/DDBJ databases">
        <title>Another draft genome of Portunus trituberculatus and its Hox gene families provides insights of decapod evolution.</title>
        <authorList>
            <person name="Jeong J.-H."/>
            <person name="Song I."/>
            <person name="Kim S."/>
            <person name="Choi T."/>
            <person name="Kim D."/>
            <person name="Ryu S."/>
            <person name="Kim W."/>
        </authorList>
    </citation>
    <scope>NUCLEOTIDE SEQUENCE [LARGE SCALE GENOMIC DNA]</scope>
    <source>
        <tissue evidence="2">Muscle</tissue>
    </source>
</reference>